<feature type="domain" description="HTH lysR-type" evidence="5">
    <location>
        <begin position="1"/>
        <end position="58"/>
    </location>
</feature>
<dbReference type="Pfam" id="PF00126">
    <property type="entry name" value="HTH_1"/>
    <property type="match status" value="1"/>
</dbReference>
<reference evidence="6 7" key="1">
    <citation type="submission" date="2017-06" db="EMBL/GenBank/DDBJ databases">
        <authorList>
            <consortium name="Pathogen Informatics"/>
        </authorList>
    </citation>
    <scope>NUCLEOTIDE SEQUENCE [LARGE SCALE GENOMIC DNA]</scope>
    <source>
        <strain evidence="6 7">NCTC13839</strain>
    </source>
</reference>
<dbReference type="FunFam" id="1.10.10.10:FF:000001">
    <property type="entry name" value="LysR family transcriptional regulator"/>
    <property type="match status" value="1"/>
</dbReference>
<dbReference type="PANTHER" id="PTHR30346">
    <property type="entry name" value="TRANSCRIPTIONAL DUAL REGULATOR HCAR-RELATED"/>
    <property type="match status" value="1"/>
</dbReference>
<dbReference type="EMBL" id="LT906462">
    <property type="protein sequence ID" value="SNV81195.1"/>
    <property type="molecule type" value="Genomic_DNA"/>
</dbReference>
<evidence type="ECO:0000313" key="7">
    <source>
        <dbReference type="Proteomes" id="UP000242084"/>
    </source>
</evidence>
<dbReference type="OrthoDB" id="9803735at2"/>
<dbReference type="Proteomes" id="UP000242084">
    <property type="component" value="Chromosome 1"/>
</dbReference>
<dbReference type="CDD" id="cd05466">
    <property type="entry name" value="PBP2_LTTR_substrate"/>
    <property type="match status" value="1"/>
</dbReference>
<dbReference type="InterPro" id="IPR000847">
    <property type="entry name" value="LysR_HTH_N"/>
</dbReference>
<keyword evidence="3" id="KW-0238">DNA-binding</keyword>
<evidence type="ECO:0000256" key="4">
    <source>
        <dbReference type="ARBA" id="ARBA00023163"/>
    </source>
</evidence>
<gene>
    <name evidence="6" type="primary">gltC</name>
    <name evidence="6" type="ORF">SAMEA4384403_02419</name>
</gene>
<dbReference type="GO" id="GO:0003677">
    <property type="term" value="F:DNA binding"/>
    <property type="evidence" value="ECO:0007669"/>
    <property type="project" value="UniProtKB-KW"/>
</dbReference>
<evidence type="ECO:0000259" key="5">
    <source>
        <dbReference type="PROSITE" id="PS50931"/>
    </source>
</evidence>
<dbReference type="GO" id="GO:0032993">
    <property type="term" value="C:protein-DNA complex"/>
    <property type="evidence" value="ECO:0007669"/>
    <property type="project" value="TreeGrafter"/>
</dbReference>
<dbReference type="PANTHER" id="PTHR30346:SF28">
    <property type="entry name" value="HTH-TYPE TRANSCRIPTIONAL REGULATOR CYNR"/>
    <property type="match status" value="1"/>
</dbReference>
<evidence type="ECO:0000256" key="2">
    <source>
        <dbReference type="ARBA" id="ARBA00023015"/>
    </source>
</evidence>
<keyword evidence="2" id="KW-0805">Transcription regulation</keyword>
<dbReference type="NCBIfam" id="NF047354">
    <property type="entry name" value="trans_reg_GltC"/>
    <property type="match status" value="1"/>
</dbReference>
<dbReference type="SUPFAM" id="SSF46785">
    <property type="entry name" value="Winged helix' DNA-binding domain"/>
    <property type="match status" value="1"/>
</dbReference>
<accession>A0A240ACY3</accession>
<organism evidence="6 7">
    <name type="scientific">Mammaliicoccus stepanovicii</name>
    <dbReference type="NCBI Taxonomy" id="643214"/>
    <lineage>
        <taxon>Bacteria</taxon>
        <taxon>Bacillati</taxon>
        <taxon>Bacillota</taxon>
        <taxon>Bacilli</taxon>
        <taxon>Bacillales</taxon>
        <taxon>Staphylococcaceae</taxon>
        <taxon>Mammaliicoccus</taxon>
    </lineage>
</organism>
<name>A0A240ACY3_9STAP</name>
<dbReference type="Pfam" id="PF03466">
    <property type="entry name" value="LysR_substrate"/>
    <property type="match status" value="1"/>
</dbReference>
<sequence length="295" mass="34200">MEIKQLIYFREVAEREHISEAALELEIAQSAVSRQISNLEKELNTTLFLREGRNVKLTDSGELLLSQTNQILSLIDETKQLFHNHDEMDKRAIKVAYTESYVSQALPAIIKSYERDFSIEIRPVLMSPTEIEEALQAHQIDVALSELTPKLVNNGNTVKHPLFEETYNLYVHNHNDLSMNPKPPLSQLRDQYIYHYNTLPNQIAQLIRKHTSQKVYPISNPALLRQTLLSEKGVLILPDYLSDQVKNDKLVKIPLTHTELKRTINIIYQKNNQNKNLNSFIQHARTLLQRQATYH</sequence>
<evidence type="ECO:0000256" key="1">
    <source>
        <dbReference type="ARBA" id="ARBA00009437"/>
    </source>
</evidence>
<dbReference type="PRINTS" id="PR00039">
    <property type="entry name" value="HTHLYSR"/>
</dbReference>
<evidence type="ECO:0000313" key="6">
    <source>
        <dbReference type="EMBL" id="SNV81195.1"/>
    </source>
</evidence>
<protein>
    <submittedName>
        <fullName evidence="6">Transcription activator of glutamate synthase operon</fullName>
    </submittedName>
</protein>
<dbReference type="Gene3D" id="3.40.190.290">
    <property type="match status" value="1"/>
</dbReference>
<dbReference type="RefSeq" id="WP_095089899.1">
    <property type="nucleotide sequence ID" value="NZ_BMDM01000010.1"/>
</dbReference>
<dbReference type="AlphaFoldDB" id="A0A240ACY3"/>
<dbReference type="GO" id="GO:0003700">
    <property type="term" value="F:DNA-binding transcription factor activity"/>
    <property type="evidence" value="ECO:0007669"/>
    <property type="project" value="InterPro"/>
</dbReference>
<dbReference type="SUPFAM" id="SSF53850">
    <property type="entry name" value="Periplasmic binding protein-like II"/>
    <property type="match status" value="1"/>
</dbReference>
<keyword evidence="7" id="KW-1185">Reference proteome</keyword>
<proteinExistence type="inferred from homology"/>
<dbReference type="PROSITE" id="PS50931">
    <property type="entry name" value="HTH_LYSR"/>
    <property type="match status" value="1"/>
</dbReference>
<comment type="similarity">
    <text evidence="1">Belongs to the LysR transcriptional regulatory family.</text>
</comment>
<dbReference type="InterPro" id="IPR036390">
    <property type="entry name" value="WH_DNA-bd_sf"/>
</dbReference>
<dbReference type="KEGG" id="sste:SAMEA4384403_2419"/>
<evidence type="ECO:0000256" key="3">
    <source>
        <dbReference type="ARBA" id="ARBA00023125"/>
    </source>
</evidence>
<dbReference type="InterPro" id="IPR005119">
    <property type="entry name" value="LysR_subst-bd"/>
</dbReference>
<dbReference type="Gene3D" id="1.10.10.10">
    <property type="entry name" value="Winged helix-like DNA-binding domain superfamily/Winged helix DNA-binding domain"/>
    <property type="match status" value="1"/>
</dbReference>
<dbReference type="InterPro" id="IPR036388">
    <property type="entry name" value="WH-like_DNA-bd_sf"/>
</dbReference>
<keyword evidence="4" id="KW-0804">Transcription</keyword>